<protein>
    <submittedName>
        <fullName evidence="1">Uncharacterized protein</fullName>
    </submittedName>
</protein>
<name>A0A164E103_9CRUS</name>
<gene>
    <name evidence="1" type="ORF">APZ42_009418</name>
</gene>
<dbReference type="EMBL" id="LRGB01025364">
    <property type="protein sequence ID" value="KZR96316.1"/>
    <property type="molecule type" value="Genomic_DNA"/>
</dbReference>
<proteinExistence type="predicted"/>
<comment type="caution">
    <text evidence="1">The sequence shown here is derived from an EMBL/GenBank/DDBJ whole genome shotgun (WGS) entry which is preliminary data.</text>
</comment>
<dbReference type="Proteomes" id="UP000076858">
    <property type="component" value="Unassembled WGS sequence"/>
</dbReference>
<feature type="non-terminal residue" evidence="1">
    <location>
        <position position="1"/>
    </location>
</feature>
<accession>A0A164E103</accession>
<sequence>RPFPFAFFKTSTISLYSHQLRCLCSNTFQRPFPSATLKQPLIH</sequence>
<evidence type="ECO:0000313" key="2">
    <source>
        <dbReference type="Proteomes" id="UP000076858"/>
    </source>
</evidence>
<organism evidence="1 2">
    <name type="scientific">Daphnia magna</name>
    <dbReference type="NCBI Taxonomy" id="35525"/>
    <lineage>
        <taxon>Eukaryota</taxon>
        <taxon>Metazoa</taxon>
        <taxon>Ecdysozoa</taxon>
        <taxon>Arthropoda</taxon>
        <taxon>Crustacea</taxon>
        <taxon>Branchiopoda</taxon>
        <taxon>Diplostraca</taxon>
        <taxon>Cladocera</taxon>
        <taxon>Anomopoda</taxon>
        <taxon>Daphniidae</taxon>
        <taxon>Daphnia</taxon>
    </lineage>
</organism>
<keyword evidence="2" id="KW-1185">Reference proteome</keyword>
<evidence type="ECO:0000313" key="1">
    <source>
        <dbReference type="EMBL" id="KZR96316.1"/>
    </source>
</evidence>
<dbReference type="AlphaFoldDB" id="A0A164E103"/>
<reference evidence="1 2" key="1">
    <citation type="submission" date="2016-03" db="EMBL/GenBank/DDBJ databases">
        <title>EvidentialGene: Evidence-directed Construction of Genes on Genomes.</title>
        <authorList>
            <person name="Gilbert D.G."/>
            <person name="Choi J.-H."/>
            <person name="Mockaitis K."/>
            <person name="Colbourne J."/>
            <person name="Pfrender M."/>
        </authorList>
    </citation>
    <scope>NUCLEOTIDE SEQUENCE [LARGE SCALE GENOMIC DNA]</scope>
    <source>
        <strain evidence="1 2">Xinb3</strain>
        <tissue evidence="1">Complete organism</tissue>
    </source>
</reference>